<dbReference type="AlphaFoldDB" id="A0A135L5A0"/>
<evidence type="ECO:0000313" key="1">
    <source>
        <dbReference type="EMBL" id="KXG44121.1"/>
    </source>
</evidence>
<gene>
    <name evidence="1" type="ORF">U473_08990</name>
</gene>
<dbReference type="Proteomes" id="UP000070352">
    <property type="component" value="Unassembled WGS sequence"/>
</dbReference>
<evidence type="ECO:0000313" key="2">
    <source>
        <dbReference type="Proteomes" id="UP000070352"/>
    </source>
</evidence>
<proteinExistence type="predicted"/>
<dbReference type="RefSeq" id="WP_068725462.1">
    <property type="nucleotide sequence ID" value="NZ_LSKU01000001.1"/>
</dbReference>
<dbReference type="EMBL" id="LSKU01000001">
    <property type="protein sequence ID" value="KXG44121.1"/>
    <property type="molecule type" value="Genomic_DNA"/>
</dbReference>
<comment type="caution">
    <text evidence="1">The sequence shown here is derived from an EMBL/GenBank/DDBJ whole genome shotgun (WGS) entry which is preliminary data.</text>
</comment>
<organism evidence="1 2">
    <name type="scientific">Tepidibacillus decaturensis</name>
    <dbReference type="NCBI Taxonomy" id="1413211"/>
    <lineage>
        <taxon>Bacteria</taxon>
        <taxon>Bacillati</taxon>
        <taxon>Bacillota</taxon>
        <taxon>Bacilli</taxon>
        <taxon>Bacillales</taxon>
        <taxon>Bacillaceae</taxon>
        <taxon>Tepidibacillus</taxon>
    </lineage>
</organism>
<protein>
    <submittedName>
        <fullName evidence="1">Uncharacterized protein</fullName>
    </submittedName>
</protein>
<name>A0A135L5A0_9BACI</name>
<reference evidence="1 2" key="1">
    <citation type="submission" date="2016-02" db="EMBL/GenBank/DDBJ databases">
        <title>Draft Genome for Tepidibacillus decaturensis nov. sp. Strain Z9, an Anaerobic, Moderately Thermophilic and Heterotrophic Bacterium from Deep Subsurface of the Illinois Basin, USA.</title>
        <authorList>
            <person name="Dong Y."/>
            <person name="Chang J.Y."/>
            <person name="Sanford R."/>
            <person name="Fouke B.W."/>
        </authorList>
    </citation>
    <scope>NUCLEOTIDE SEQUENCE [LARGE SCALE GENOMIC DNA]</scope>
    <source>
        <strain evidence="1 2">Z9</strain>
    </source>
</reference>
<keyword evidence="2" id="KW-1185">Reference proteome</keyword>
<accession>A0A135L5A0</accession>
<sequence>MKRILIILGLLALFGTVFSPYSIAKEDNNSHVSNIIESLTKYDEKTLVKLISNQYMTLLRKKHKGELKEKIVLERYEEYYHPALKNTTEAKEFWIDLKKNRSNHLSYEDSVSINSFQPEYGDIKIEHIYSIGPDDGDVFSTQTGYKEQLMAKTFVKYFDVLTGFRKSNPIAMFTYQNVRDAWVSNTIGTADAITDSVGHDKKVYFYDGAKWVYSANSYQKENYWTYRLHSPEEGELQYTSYYRTDGYLPLQWVYMENFHDDIALANMAVNGFEQKRIIYDNSFGGEVVLEEDWVQQGTPYPMQN</sequence>